<name>A0AA40C926_9PEZI</name>
<accession>A0AA40C926</accession>
<proteinExistence type="predicted"/>
<gene>
    <name evidence="2" type="ORF">B0T17DRAFT_177587</name>
</gene>
<dbReference type="Proteomes" id="UP001174934">
    <property type="component" value="Unassembled WGS sequence"/>
</dbReference>
<feature type="signal peptide" evidence="1">
    <location>
        <begin position="1"/>
        <end position="16"/>
    </location>
</feature>
<sequence>MKFFLLLFFAGRRGRGCNCSPLGASEDYVARSNMDVTSQPISHAMCYDMLGLFIFSAIHSPATLTRTIYIPKIPARFTLVCNGWIRACALETIKDRKEDGDEGESAQGMNCMCVNTPSTI</sequence>
<feature type="chain" id="PRO_5041296637" description="Secreted protein" evidence="1">
    <location>
        <begin position="17"/>
        <end position="120"/>
    </location>
</feature>
<evidence type="ECO:0000313" key="3">
    <source>
        <dbReference type="Proteomes" id="UP001174934"/>
    </source>
</evidence>
<dbReference type="EMBL" id="JAULSR010000002">
    <property type="protein sequence ID" value="KAK0629134.1"/>
    <property type="molecule type" value="Genomic_DNA"/>
</dbReference>
<evidence type="ECO:0000313" key="2">
    <source>
        <dbReference type="EMBL" id="KAK0629134.1"/>
    </source>
</evidence>
<comment type="caution">
    <text evidence="2">The sequence shown here is derived from an EMBL/GenBank/DDBJ whole genome shotgun (WGS) entry which is preliminary data.</text>
</comment>
<keyword evidence="3" id="KW-1185">Reference proteome</keyword>
<reference evidence="2" key="1">
    <citation type="submission" date="2023-06" db="EMBL/GenBank/DDBJ databases">
        <title>Genome-scale phylogeny and comparative genomics of the fungal order Sordariales.</title>
        <authorList>
            <consortium name="Lawrence Berkeley National Laboratory"/>
            <person name="Hensen N."/>
            <person name="Bonometti L."/>
            <person name="Westerberg I."/>
            <person name="Brannstrom I.O."/>
            <person name="Guillou S."/>
            <person name="Cros-Aarteil S."/>
            <person name="Calhoun S."/>
            <person name="Haridas S."/>
            <person name="Kuo A."/>
            <person name="Mondo S."/>
            <person name="Pangilinan J."/>
            <person name="Riley R."/>
            <person name="LaButti K."/>
            <person name="Andreopoulos B."/>
            <person name="Lipzen A."/>
            <person name="Chen C."/>
            <person name="Yanf M."/>
            <person name="Daum C."/>
            <person name="Ng V."/>
            <person name="Clum A."/>
            <person name="Steindorff A."/>
            <person name="Ohm R."/>
            <person name="Martin F."/>
            <person name="Silar P."/>
            <person name="Natvig D."/>
            <person name="Lalanne C."/>
            <person name="Gautier V."/>
            <person name="Ament-velasquez S.L."/>
            <person name="Kruys A."/>
            <person name="Hutchinson M.I."/>
            <person name="Powell A.J."/>
            <person name="Barry K."/>
            <person name="Miller A.N."/>
            <person name="Grigoriev I.V."/>
            <person name="Debuchy R."/>
            <person name="Gladieux P."/>
            <person name="Thoren M.H."/>
            <person name="Johannesson H."/>
        </authorList>
    </citation>
    <scope>NUCLEOTIDE SEQUENCE</scope>
    <source>
        <strain evidence="2">SMH3391-2</strain>
    </source>
</reference>
<evidence type="ECO:0000256" key="1">
    <source>
        <dbReference type="SAM" id="SignalP"/>
    </source>
</evidence>
<dbReference type="AlphaFoldDB" id="A0AA40C926"/>
<evidence type="ECO:0008006" key="4">
    <source>
        <dbReference type="Google" id="ProtNLM"/>
    </source>
</evidence>
<keyword evidence="1" id="KW-0732">Signal</keyword>
<organism evidence="2 3">
    <name type="scientific">Bombardia bombarda</name>
    <dbReference type="NCBI Taxonomy" id="252184"/>
    <lineage>
        <taxon>Eukaryota</taxon>
        <taxon>Fungi</taxon>
        <taxon>Dikarya</taxon>
        <taxon>Ascomycota</taxon>
        <taxon>Pezizomycotina</taxon>
        <taxon>Sordariomycetes</taxon>
        <taxon>Sordariomycetidae</taxon>
        <taxon>Sordariales</taxon>
        <taxon>Lasiosphaeriaceae</taxon>
        <taxon>Bombardia</taxon>
    </lineage>
</organism>
<protein>
    <recommendedName>
        <fullName evidence="4">Secreted protein</fullName>
    </recommendedName>
</protein>